<organism evidence="3 4">
    <name type="scientific">Roseospira navarrensis</name>
    <dbReference type="NCBI Taxonomy" id="140058"/>
    <lineage>
        <taxon>Bacteria</taxon>
        <taxon>Pseudomonadati</taxon>
        <taxon>Pseudomonadota</taxon>
        <taxon>Alphaproteobacteria</taxon>
        <taxon>Rhodospirillales</taxon>
        <taxon>Rhodospirillaceae</taxon>
        <taxon>Roseospira</taxon>
    </lineage>
</organism>
<evidence type="ECO:0000313" key="4">
    <source>
        <dbReference type="Proteomes" id="UP000434582"/>
    </source>
</evidence>
<evidence type="ECO:0000256" key="1">
    <source>
        <dbReference type="SAM" id="Phobius"/>
    </source>
</evidence>
<evidence type="ECO:0000313" key="3">
    <source>
        <dbReference type="EMBL" id="MQX36024.1"/>
    </source>
</evidence>
<keyword evidence="1" id="KW-0812">Transmembrane</keyword>
<keyword evidence="1" id="KW-0472">Membrane</keyword>
<dbReference type="Proteomes" id="UP000434582">
    <property type="component" value="Unassembled WGS sequence"/>
</dbReference>
<sequence length="486" mass="52981">MTRETLLKALCRLRSDRRGAIAVIVGLVMLPLFMALGASLDLAIAYYLKSRLGYAVDAAALAAGSTITDDQNVLDDRARDFFAVNYPNDTIGWVHDISVTEVNNIITVSAKATFDTFFLKLFQKPQVTVSADAVINREIKGLEVALVLDNTGSMRSNNNIGALRTAATTFVNILYGNEAVHDGLFMSIVPYAASVNPGPEAFGGSTTPTAPSWWPDPSNPNYEPYEYDPNGGTQWKGCVIERTGSDLMGDDNATGWEPFAWEAEVSNDYDVNDIPGTTRYDPSTYQNGGTGPNLGCPSPILPLINVKQTLLDEVAQLDAWHRGGTMSDMGIAWGRRVLSPEAPYTEGKAWDTDDWEKAIVMMTDGQSQFYQLPGTAGPNEKNTSVNSDFTGYEWLESSNPRIGTDSKSVAEDLVNGRLATACEDLKALGVTIYTITFTSSIDAATKQVYKDCATDETKWFDSPSQADLQNSFKKVAIELSKLRVSR</sequence>
<dbReference type="OrthoDB" id="7522752at2"/>
<dbReference type="RefSeq" id="WP_153342118.1">
    <property type="nucleotide sequence ID" value="NZ_WIVE01000012.1"/>
</dbReference>
<dbReference type="Pfam" id="PF13400">
    <property type="entry name" value="Tad"/>
    <property type="match status" value="1"/>
</dbReference>
<gene>
    <name evidence="3" type="ORF">GHC57_05775</name>
</gene>
<keyword evidence="4" id="KW-1185">Reference proteome</keyword>
<feature type="domain" description="Putative Flp pilus-assembly TadG-like N-terminal" evidence="2">
    <location>
        <begin position="19"/>
        <end position="64"/>
    </location>
</feature>
<reference evidence="3 4" key="1">
    <citation type="submission" date="2019-10" db="EMBL/GenBank/DDBJ databases">
        <title>Draft whole-genome sequence of the purple nonsulfur photosynthetic bacterium Roseospira navarrensis DSM 15114.</title>
        <authorList>
            <person name="Kyndt J.A."/>
            <person name="Meyer T.E."/>
        </authorList>
    </citation>
    <scope>NUCLEOTIDE SEQUENCE [LARGE SCALE GENOMIC DNA]</scope>
    <source>
        <strain evidence="3 4">DSM 15114</strain>
    </source>
</reference>
<name>A0A7X2D281_9PROT</name>
<dbReference type="InterPro" id="IPR028087">
    <property type="entry name" value="Tad_N"/>
</dbReference>
<dbReference type="InterPro" id="IPR036465">
    <property type="entry name" value="vWFA_dom_sf"/>
</dbReference>
<keyword evidence="1" id="KW-1133">Transmembrane helix</keyword>
<dbReference type="EMBL" id="WIVE01000012">
    <property type="protein sequence ID" value="MQX36024.1"/>
    <property type="molecule type" value="Genomic_DNA"/>
</dbReference>
<dbReference type="SUPFAM" id="SSF53300">
    <property type="entry name" value="vWA-like"/>
    <property type="match status" value="1"/>
</dbReference>
<protein>
    <submittedName>
        <fullName evidence="3">Pilus assembly protein TadG</fullName>
    </submittedName>
</protein>
<proteinExistence type="predicted"/>
<feature type="transmembrane region" description="Helical" evidence="1">
    <location>
        <begin position="21"/>
        <end position="48"/>
    </location>
</feature>
<dbReference type="AlphaFoldDB" id="A0A7X2D281"/>
<evidence type="ECO:0000259" key="2">
    <source>
        <dbReference type="Pfam" id="PF13400"/>
    </source>
</evidence>
<dbReference type="Gene3D" id="3.40.50.410">
    <property type="entry name" value="von Willebrand factor, type A domain"/>
    <property type="match status" value="1"/>
</dbReference>
<accession>A0A7X2D281</accession>
<comment type="caution">
    <text evidence="3">The sequence shown here is derived from an EMBL/GenBank/DDBJ whole genome shotgun (WGS) entry which is preliminary data.</text>
</comment>